<dbReference type="GO" id="GO:0003677">
    <property type="term" value="F:DNA binding"/>
    <property type="evidence" value="ECO:0007669"/>
    <property type="project" value="UniProtKB-KW"/>
</dbReference>
<proteinExistence type="inferred from homology"/>
<dbReference type="GO" id="GO:0006260">
    <property type="term" value="P:DNA replication"/>
    <property type="evidence" value="ECO:0007669"/>
    <property type="project" value="UniProtKB-KW"/>
</dbReference>
<dbReference type="GO" id="GO:0043138">
    <property type="term" value="F:3'-5' DNA helicase activity"/>
    <property type="evidence" value="ECO:0007669"/>
    <property type="project" value="UniProtKB-EC"/>
</dbReference>
<protein>
    <recommendedName>
        <fullName evidence="20">RecQ-like DNA helicase BLM</fullName>
        <ecNumber evidence="17">5.6.2.4</ecNumber>
    </recommendedName>
    <alternativeName>
        <fullName evidence="21">Bloom syndrome protein homolog</fullName>
    </alternativeName>
    <alternativeName>
        <fullName evidence="18">DNA 3'-5' helicase BLM</fullName>
    </alternativeName>
    <alternativeName>
        <fullName evidence="22">RecQ helicase homolog</fullName>
    </alternativeName>
</protein>
<evidence type="ECO:0000256" key="8">
    <source>
        <dbReference type="ARBA" id="ARBA00022801"/>
    </source>
</evidence>
<keyword evidence="5" id="KW-0479">Metal-binding</keyword>
<evidence type="ECO:0000256" key="21">
    <source>
        <dbReference type="ARBA" id="ARBA00076065"/>
    </source>
</evidence>
<evidence type="ECO:0000256" key="14">
    <source>
        <dbReference type="ARBA" id="ARBA00023235"/>
    </source>
</evidence>
<dbReference type="GO" id="GO:0016787">
    <property type="term" value="F:hydrolase activity"/>
    <property type="evidence" value="ECO:0007669"/>
    <property type="project" value="UniProtKB-KW"/>
</dbReference>
<reference evidence="27" key="1">
    <citation type="journal article" date="2024" name="Gigascience">
        <title>Chromosome-level genome of the poultry shaft louse Menopon gallinae provides insight into the host-switching and adaptive evolution of parasitic lice.</title>
        <authorList>
            <person name="Xu Y."/>
            <person name="Ma L."/>
            <person name="Liu S."/>
            <person name="Liang Y."/>
            <person name="Liu Q."/>
            <person name="He Z."/>
            <person name="Tian L."/>
            <person name="Duan Y."/>
            <person name="Cai W."/>
            <person name="Li H."/>
            <person name="Song F."/>
        </authorList>
    </citation>
    <scope>NUCLEOTIDE SEQUENCE</scope>
    <source>
        <strain evidence="27">Cailab_2023a</strain>
    </source>
</reference>
<dbReference type="InterPro" id="IPR011545">
    <property type="entry name" value="DEAD/DEAH_box_helicase_dom"/>
</dbReference>
<keyword evidence="4" id="KW-0235">DNA replication</keyword>
<keyword evidence="6" id="KW-0547">Nucleotide-binding</keyword>
<keyword evidence="10" id="KW-0862">Zinc</keyword>
<evidence type="ECO:0000259" key="25">
    <source>
        <dbReference type="PROSITE" id="PS51192"/>
    </source>
</evidence>
<feature type="compositionally biased region" description="Basic residues" evidence="23">
    <location>
        <begin position="972"/>
        <end position="992"/>
    </location>
</feature>
<feature type="region of interest" description="Disordered" evidence="23">
    <location>
        <begin position="968"/>
        <end position="1023"/>
    </location>
</feature>
<evidence type="ECO:0000256" key="23">
    <source>
        <dbReference type="SAM" id="MobiDB-lite"/>
    </source>
</evidence>
<dbReference type="InterPro" id="IPR002464">
    <property type="entry name" value="DNA/RNA_helicase_DEAH_CS"/>
</dbReference>
<dbReference type="Pfam" id="PF00270">
    <property type="entry name" value="DEAD"/>
    <property type="match status" value="1"/>
</dbReference>
<dbReference type="EC" id="5.6.2.4" evidence="17"/>
<dbReference type="InterPro" id="IPR014001">
    <property type="entry name" value="Helicase_ATP-bd"/>
</dbReference>
<dbReference type="AlphaFoldDB" id="A0AAW2IAY4"/>
<keyword evidence="12" id="KW-0238">DNA-binding</keyword>
<dbReference type="InterPro" id="IPR036390">
    <property type="entry name" value="WH_DNA-bd_sf"/>
</dbReference>
<dbReference type="InterPro" id="IPR010997">
    <property type="entry name" value="HRDC-like_sf"/>
</dbReference>
<dbReference type="FunFam" id="3.40.50.300:FF:000537">
    <property type="entry name" value="Bloom syndrome RecQ-like helicase"/>
    <property type="match status" value="1"/>
</dbReference>
<dbReference type="SUPFAM" id="SSF52540">
    <property type="entry name" value="P-loop containing nucleoside triphosphate hydrolases"/>
    <property type="match status" value="1"/>
</dbReference>
<evidence type="ECO:0000256" key="18">
    <source>
        <dbReference type="ARBA" id="ARBA00044542"/>
    </source>
</evidence>
<dbReference type="InterPro" id="IPR036388">
    <property type="entry name" value="WH-like_DNA-bd_sf"/>
</dbReference>
<dbReference type="CDD" id="cd18794">
    <property type="entry name" value="SF2_C_RecQ"/>
    <property type="match status" value="1"/>
</dbReference>
<dbReference type="GO" id="GO:0005524">
    <property type="term" value="F:ATP binding"/>
    <property type="evidence" value="ECO:0007669"/>
    <property type="project" value="UniProtKB-KW"/>
</dbReference>
<feature type="domain" description="HRDC" evidence="24">
    <location>
        <begin position="852"/>
        <end position="932"/>
    </location>
</feature>
<dbReference type="Gene3D" id="3.40.50.300">
    <property type="entry name" value="P-loop containing nucleotide triphosphate hydrolases"/>
    <property type="match status" value="2"/>
</dbReference>
<comment type="catalytic activity">
    <reaction evidence="19">
        <text>ATP + H2O = ADP + phosphate + H(+)</text>
        <dbReference type="Rhea" id="RHEA:13065"/>
        <dbReference type="ChEBI" id="CHEBI:15377"/>
        <dbReference type="ChEBI" id="CHEBI:15378"/>
        <dbReference type="ChEBI" id="CHEBI:30616"/>
        <dbReference type="ChEBI" id="CHEBI:43474"/>
        <dbReference type="ChEBI" id="CHEBI:456216"/>
    </reaction>
</comment>
<evidence type="ECO:0000256" key="20">
    <source>
        <dbReference type="ARBA" id="ARBA00073450"/>
    </source>
</evidence>
<evidence type="ECO:0000256" key="2">
    <source>
        <dbReference type="ARBA" id="ARBA00004123"/>
    </source>
</evidence>
<dbReference type="Pfam" id="PF00570">
    <property type="entry name" value="HRDC"/>
    <property type="match status" value="1"/>
</dbReference>
<dbReference type="InterPro" id="IPR002121">
    <property type="entry name" value="HRDC_dom"/>
</dbReference>
<evidence type="ECO:0000256" key="13">
    <source>
        <dbReference type="ARBA" id="ARBA00023204"/>
    </source>
</evidence>
<evidence type="ECO:0000256" key="6">
    <source>
        <dbReference type="ARBA" id="ARBA00022741"/>
    </source>
</evidence>
<evidence type="ECO:0000256" key="10">
    <source>
        <dbReference type="ARBA" id="ARBA00022833"/>
    </source>
</evidence>
<comment type="cofactor">
    <cofactor evidence="1">
        <name>Zn(2+)</name>
        <dbReference type="ChEBI" id="CHEBI:29105"/>
    </cofactor>
</comment>
<dbReference type="SMART" id="SM00490">
    <property type="entry name" value="HELICc"/>
    <property type="match status" value="1"/>
</dbReference>
<comment type="catalytic activity">
    <reaction evidence="16">
        <text>Couples ATP hydrolysis with the unwinding of duplex DNA by translocating in the 3'-5' direction.</text>
        <dbReference type="EC" id="5.6.2.4"/>
    </reaction>
</comment>
<dbReference type="EMBL" id="JARGDH010000001">
    <property type="protein sequence ID" value="KAL0279325.1"/>
    <property type="molecule type" value="Genomic_DNA"/>
</dbReference>
<keyword evidence="8" id="KW-0378">Hydrolase</keyword>
<evidence type="ECO:0000313" key="27">
    <source>
        <dbReference type="EMBL" id="KAL0279324.1"/>
    </source>
</evidence>
<keyword evidence="11" id="KW-0067">ATP-binding</keyword>
<dbReference type="Pfam" id="PF16124">
    <property type="entry name" value="RecQ_Zn_bind"/>
    <property type="match status" value="1"/>
</dbReference>
<dbReference type="InterPro" id="IPR018982">
    <property type="entry name" value="RQC_domain"/>
</dbReference>
<dbReference type="Gene3D" id="1.10.150.80">
    <property type="entry name" value="HRDC domain"/>
    <property type="match status" value="1"/>
</dbReference>
<organism evidence="27">
    <name type="scientific">Menopon gallinae</name>
    <name type="common">poultry shaft louse</name>
    <dbReference type="NCBI Taxonomy" id="328185"/>
    <lineage>
        <taxon>Eukaryota</taxon>
        <taxon>Metazoa</taxon>
        <taxon>Ecdysozoa</taxon>
        <taxon>Arthropoda</taxon>
        <taxon>Hexapoda</taxon>
        <taxon>Insecta</taxon>
        <taxon>Pterygota</taxon>
        <taxon>Neoptera</taxon>
        <taxon>Paraneoptera</taxon>
        <taxon>Psocodea</taxon>
        <taxon>Troctomorpha</taxon>
        <taxon>Phthiraptera</taxon>
        <taxon>Amblycera</taxon>
        <taxon>Menoponidae</taxon>
        <taxon>Menopon</taxon>
    </lineage>
</organism>
<dbReference type="Gene3D" id="1.10.10.10">
    <property type="entry name" value="Winged helix-like DNA-binding domain superfamily/Winged helix DNA-binding domain"/>
    <property type="match status" value="1"/>
</dbReference>
<comment type="similarity">
    <text evidence="3">Belongs to the helicase family. RecQ subfamily.</text>
</comment>
<dbReference type="NCBIfam" id="TIGR00614">
    <property type="entry name" value="recQ_fam"/>
    <property type="match status" value="1"/>
</dbReference>
<dbReference type="SMART" id="SM00487">
    <property type="entry name" value="DEXDc"/>
    <property type="match status" value="1"/>
</dbReference>
<dbReference type="PROSITE" id="PS00690">
    <property type="entry name" value="DEAH_ATP_HELICASE"/>
    <property type="match status" value="1"/>
</dbReference>
<evidence type="ECO:0000256" key="9">
    <source>
        <dbReference type="ARBA" id="ARBA00022806"/>
    </source>
</evidence>
<evidence type="ECO:0000259" key="24">
    <source>
        <dbReference type="PROSITE" id="PS50967"/>
    </source>
</evidence>
<dbReference type="EMBL" id="JARGDH010000001">
    <property type="protein sequence ID" value="KAL0279324.1"/>
    <property type="molecule type" value="Genomic_DNA"/>
</dbReference>
<gene>
    <name evidence="27" type="ORF">PYX00_000916</name>
</gene>
<evidence type="ECO:0000256" key="5">
    <source>
        <dbReference type="ARBA" id="ARBA00022723"/>
    </source>
</evidence>
<comment type="subcellular location">
    <subcellularLocation>
        <location evidence="2">Nucleus</location>
    </subcellularLocation>
</comment>
<dbReference type="GO" id="GO:0000724">
    <property type="term" value="P:double-strand break repair via homologous recombination"/>
    <property type="evidence" value="ECO:0007669"/>
    <property type="project" value="UniProtKB-ARBA"/>
</dbReference>
<dbReference type="SUPFAM" id="SSF47819">
    <property type="entry name" value="HRDC-like"/>
    <property type="match status" value="1"/>
</dbReference>
<dbReference type="FunFam" id="1.10.10.10:FF:000495">
    <property type="entry name" value="RecQ family helicase MusN"/>
    <property type="match status" value="1"/>
</dbReference>
<dbReference type="InterPro" id="IPR044876">
    <property type="entry name" value="HRDC_dom_sf"/>
</dbReference>
<evidence type="ECO:0000256" key="19">
    <source>
        <dbReference type="ARBA" id="ARBA00049360"/>
    </source>
</evidence>
<keyword evidence="15" id="KW-0539">Nucleus</keyword>
<dbReference type="InterPro" id="IPR027417">
    <property type="entry name" value="P-loop_NTPase"/>
</dbReference>
<dbReference type="GO" id="GO:0005634">
    <property type="term" value="C:nucleus"/>
    <property type="evidence" value="ECO:0007669"/>
    <property type="project" value="UniProtKB-SubCell"/>
</dbReference>
<dbReference type="GO" id="GO:0005737">
    <property type="term" value="C:cytoplasm"/>
    <property type="evidence" value="ECO:0007669"/>
    <property type="project" value="TreeGrafter"/>
</dbReference>
<accession>A0AAW2IAY4</accession>
<evidence type="ECO:0000256" key="22">
    <source>
        <dbReference type="ARBA" id="ARBA00076271"/>
    </source>
</evidence>
<feature type="region of interest" description="Disordered" evidence="23">
    <location>
        <begin position="932"/>
        <end position="951"/>
    </location>
</feature>
<evidence type="ECO:0000256" key="4">
    <source>
        <dbReference type="ARBA" id="ARBA00022705"/>
    </source>
</evidence>
<evidence type="ECO:0000256" key="11">
    <source>
        <dbReference type="ARBA" id="ARBA00022840"/>
    </source>
</evidence>
<dbReference type="Pfam" id="PF00271">
    <property type="entry name" value="Helicase_C"/>
    <property type="match status" value="1"/>
</dbReference>
<dbReference type="FunFam" id="3.40.50.300:FF:000340">
    <property type="entry name" value="Bloom syndrome, RecQ helicase"/>
    <property type="match status" value="1"/>
</dbReference>
<evidence type="ECO:0000256" key="16">
    <source>
        <dbReference type="ARBA" id="ARBA00034617"/>
    </source>
</evidence>
<dbReference type="SMART" id="SM00341">
    <property type="entry name" value="HRDC"/>
    <property type="match status" value="1"/>
</dbReference>
<evidence type="ECO:0000256" key="12">
    <source>
        <dbReference type="ARBA" id="ARBA00023125"/>
    </source>
</evidence>
<keyword evidence="9" id="KW-0347">Helicase</keyword>
<dbReference type="PANTHER" id="PTHR13710">
    <property type="entry name" value="DNA HELICASE RECQ FAMILY MEMBER"/>
    <property type="match status" value="1"/>
</dbReference>
<evidence type="ECO:0000256" key="7">
    <source>
        <dbReference type="ARBA" id="ARBA00022763"/>
    </source>
</evidence>
<feature type="domain" description="Helicase C-terminal" evidence="26">
    <location>
        <begin position="516"/>
        <end position="666"/>
    </location>
</feature>
<dbReference type="GO" id="GO:0005694">
    <property type="term" value="C:chromosome"/>
    <property type="evidence" value="ECO:0007669"/>
    <property type="project" value="TreeGrafter"/>
</dbReference>
<comment type="caution">
    <text evidence="27">The sequence shown here is derived from an EMBL/GenBank/DDBJ whole genome shotgun (WGS) entry which is preliminary data.</text>
</comment>
<dbReference type="PROSITE" id="PS51192">
    <property type="entry name" value="HELICASE_ATP_BIND_1"/>
    <property type="match status" value="1"/>
</dbReference>
<dbReference type="InterPro" id="IPR001650">
    <property type="entry name" value="Helicase_C-like"/>
</dbReference>
<evidence type="ECO:0000256" key="17">
    <source>
        <dbReference type="ARBA" id="ARBA00034808"/>
    </source>
</evidence>
<dbReference type="PANTHER" id="PTHR13710:SF153">
    <property type="entry name" value="RECQ-LIKE DNA HELICASE BLM"/>
    <property type="match status" value="1"/>
</dbReference>
<dbReference type="GO" id="GO:0009378">
    <property type="term" value="F:four-way junction helicase activity"/>
    <property type="evidence" value="ECO:0007669"/>
    <property type="project" value="TreeGrafter"/>
</dbReference>
<sequence>MKTEMNDSVAPNRESDVCDFDLLDEDFVCGPEDDLERRACSPSFMEVTENYKMDPDDECVKLSDNFGDEDVSVNKEGKLSRFIEEAGSLGMDDEIDTWLDETLQNEAFSFVGPDVSKSVLEKNLNFLRNSYTELLEKVMNSFEKIPTDLLKCFRGFDPDVFIKLRTTIKRTKAVMIKTNNTLKRNYSNASNSEGDSDKKSVFSQNLENSFRNDSGDRSVCVLSGGNEIGGCKNYESDKSVVPVSEQAETSYIDLTSAIYKSPAKDKSQAGDKFQSNMRNDGATGEFEGFNFPHSQQIQKTLRQEFGLKSFRPNQLQVINAALLGYDCFVLMPTGGGKSLCYQLPAIISKGVTVIVSPLRSLILDQVTKLLTLDIPAAHLSGDLTDTEASHVYSKLNQREPPIKLLYVTPEKVGSSNMLRSCLTGLYQRGMLARFVIDEVHCVSQWGHDFRPDYKRLKELREKYPKVQIMALTATATPRVRTDILHQLKMGNPKWFLSSFNRSNLVYSVRDKKGKSVIKEIAELIQKEYKKETGVIYCFSRKECEDVAKELKMYGVDAVAYHAGLDDNARTRVQNQWMNDKVKVVCATIAFGMGVDKLDVRFVIHYSLPKSIEGYYQESGRAGRDGGKATCILYYAHKDKLRVLKLINMDQSIATQQARKVHIDNLFRVVAFAENKTDCRRALQLEYLGEKFDRSLCLENRSTACDNCLQQGLYNTIDVTDVSKAIVSAVKSICGLKNNYTMLHFVDVFKGATAKKVVAEGHDKIPLYGMGKTWIRLDIERLFRKLIMDEYLKEHLMVKDEGITFAYLKVGRRAEELLGGSVKIQFDVRKANVKKSGSTASMSSKTTVNPAVLEIQENCYAVLMDVIKGIASALNCNANAIMNIQAIRLMSQNLPETAEEMLSINHVTKANFEKYGEALLDVTKNFAEQKREVMKKMEKPPPQPAESKPLWPEMDSHYFETEVDFIGSGAKMGGKKRKRRNNGQKWQYAKKPKNSFGGKSTSSGAGRGRGKKNPTNDGSGVVTFPLGKYSRLMELPTVKTSSAPRSHLKNL</sequence>
<name>A0AAW2IAY4_9NEOP</name>
<dbReference type="SMART" id="SM00956">
    <property type="entry name" value="RQC"/>
    <property type="match status" value="1"/>
</dbReference>
<evidence type="ECO:0000256" key="3">
    <source>
        <dbReference type="ARBA" id="ARBA00005446"/>
    </source>
</evidence>
<dbReference type="SUPFAM" id="SSF46785">
    <property type="entry name" value="Winged helix' DNA-binding domain"/>
    <property type="match status" value="1"/>
</dbReference>
<dbReference type="InterPro" id="IPR004589">
    <property type="entry name" value="DNA_helicase_ATP-dep_RecQ"/>
</dbReference>
<dbReference type="PROSITE" id="PS51194">
    <property type="entry name" value="HELICASE_CTER"/>
    <property type="match status" value="1"/>
</dbReference>
<keyword evidence="14" id="KW-0413">Isomerase</keyword>
<feature type="domain" description="Helicase ATP-binding" evidence="25">
    <location>
        <begin position="318"/>
        <end position="493"/>
    </location>
</feature>
<dbReference type="PROSITE" id="PS50967">
    <property type="entry name" value="HRDC"/>
    <property type="match status" value="1"/>
</dbReference>
<evidence type="ECO:0000259" key="26">
    <source>
        <dbReference type="PROSITE" id="PS51194"/>
    </source>
</evidence>
<keyword evidence="7" id="KW-0227">DNA damage</keyword>
<dbReference type="Pfam" id="PF09382">
    <property type="entry name" value="RQC"/>
    <property type="match status" value="1"/>
</dbReference>
<dbReference type="GO" id="GO:0046872">
    <property type="term" value="F:metal ion binding"/>
    <property type="evidence" value="ECO:0007669"/>
    <property type="project" value="UniProtKB-KW"/>
</dbReference>
<evidence type="ECO:0000256" key="15">
    <source>
        <dbReference type="ARBA" id="ARBA00023242"/>
    </source>
</evidence>
<dbReference type="InterPro" id="IPR032284">
    <property type="entry name" value="RecQ_Zn-bd"/>
</dbReference>
<evidence type="ECO:0000256" key="1">
    <source>
        <dbReference type="ARBA" id="ARBA00001947"/>
    </source>
</evidence>
<dbReference type="GO" id="GO:0007131">
    <property type="term" value="P:reciprocal meiotic recombination"/>
    <property type="evidence" value="ECO:0007669"/>
    <property type="project" value="UniProtKB-ARBA"/>
</dbReference>
<keyword evidence="13" id="KW-0234">DNA repair</keyword>